<keyword evidence="7" id="KW-1185">Reference proteome</keyword>
<proteinExistence type="predicted"/>
<evidence type="ECO:0000313" key="6">
    <source>
        <dbReference type="EMBL" id="MFD0750274.1"/>
    </source>
</evidence>
<evidence type="ECO:0000259" key="5">
    <source>
        <dbReference type="PROSITE" id="PS50977"/>
    </source>
</evidence>
<dbReference type="PANTHER" id="PTHR43479:SF11">
    <property type="entry name" value="ACREF_ENVCD OPERON REPRESSOR-RELATED"/>
    <property type="match status" value="1"/>
</dbReference>
<gene>
    <name evidence="6" type="ORF">ACFQZS_08990</name>
</gene>
<dbReference type="InterPro" id="IPR036271">
    <property type="entry name" value="Tet_transcr_reg_TetR-rel_C_sf"/>
</dbReference>
<dbReference type="InterPro" id="IPR009057">
    <property type="entry name" value="Homeodomain-like_sf"/>
</dbReference>
<evidence type="ECO:0000313" key="7">
    <source>
        <dbReference type="Proteomes" id="UP001596958"/>
    </source>
</evidence>
<dbReference type="Gene3D" id="1.10.357.10">
    <property type="entry name" value="Tetracycline Repressor, domain 2"/>
    <property type="match status" value="1"/>
</dbReference>
<feature type="domain" description="HTH tetR-type" evidence="5">
    <location>
        <begin position="12"/>
        <end position="72"/>
    </location>
</feature>
<accession>A0ABW2YVK4</accession>
<dbReference type="PRINTS" id="PR00455">
    <property type="entry name" value="HTHTETR"/>
</dbReference>
<dbReference type="InterPro" id="IPR025996">
    <property type="entry name" value="MT1864/Rv1816-like_C"/>
</dbReference>
<comment type="caution">
    <text evidence="6">The sequence shown here is derived from an EMBL/GenBank/DDBJ whole genome shotgun (WGS) entry which is preliminary data.</text>
</comment>
<organism evidence="6 7">
    <name type="scientific">Mucilaginibacter calamicampi</name>
    <dbReference type="NCBI Taxonomy" id="1302352"/>
    <lineage>
        <taxon>Bacteria</taxon>
        <taxon>Pseudomonadati</taxon>
        <taxon>Bacteroidota</taxon>
        <taxon>Sphingobacteriia</taxon>
        <taxon>Sphingobacteriales</taxon>
        <taxon>Sphingobacteriaceae</taxon>
        <taxon>Mucilaginibacter</taxon>
    </lineage>
</organism>
<name>A0ABW2YVK4_9SPHI</name>
<evidence type="ECO:0000256" key="4">
    <source>
        <dbReference type="PROSITE-ProRule" id="PRU00335"/>
    </source>
</evidence>
<dbReference type="InterPro" id="IPR001647">
    <property type="entry name" value="HTH_TetR"/>
</dbReference>
<dbReference type="EMBL" id="JBHTHU010000005">
    <property type="protein sequence ID" value="MFD0750274.1"/>
    <property type="molecule type" value="Genomic_DNA"/>
</dbReference>
<dbReference type="SUPFAM" id="SSF48498">
    <property type="entry name" value="Tetracyclin repressor-like, C-terminal domain"/>
    <property type="match status" value="1"/>
</dbReference>
<dbReference type="Pfam" id="PF00440">
    <property type="entry name" value="TetR_N"/>
    <property type="match status" value="1"/>
</dbReference>
<protein>
    <submittedName>
        <fullName evidence="6">TetR/AcrR family transcriptional regulator</fullName>
    </submittedName>
</protein>
<dbReference type="RefSeq" id="WP_377099390.1">
    <property type="nucleotide sequence ID" value="NZ_JBHTHU010000005.1"/>
</dbReference>
<reference evidence="7" key="1">
    <citation type="journal article" date="2019" name="Int. J. Syst. Evol. Microbiol.">
        <title>The Global Catalogue of Microorganisms (GCM) 10K type strain sequencing project: providing services to taxonomists for standard genome sequencing and annotation.</title>
        <authorList>
            <consortium name="The Broad Institute Genomics Platform"/>
            <consortium name="The Broad Institute Genome Sequencing Center for Infectious Disease"/>
            <person name="Wu L."/>
            <person name="Ma J."/>
        </authorList>
    </citation>
    <scope>NUCLEOTIDE SEQUENCE [LARGE SCALE GENOMIC DNA]</scope>
    <source>
        <strain evidence="7">CCUG 63418</strain>
    </source>
</reference>
<keyword evidence="2 4" id="KW-0238">DNA-binding</keyword>
<dbReference type="Proteomes" id="UP001596958">
    <property type="component" value="Unassembled WGS sequence"/>
</dbReference>
<dbReference type="PROSITE" id="PS50977">
    <property type="entry name" value="HTH_TETR_2"/>
    <property type="match status" value="1"/>
</dbReference>
<keyword evidence="3" id="KW-0804">Transcription</keyword>
<evidence type="ECO:0000256" key="1">
    <source>
        <dbReference type="ARBA" id="ARBA00023015"/>
    </source>
</evidence>
<keyword evidence="1" id="KW-0805">Transcription regulation</keyword>
<dbReference type="PANTHER" id="PTHR43479">
    <property type="entry name" value="ACREF/ENVCD OPERON REPRESSOR-RELATED"/>
    <property type="match status" value="1"/>
</dbReference>
<sequence length="199" mass="23003">MASKDRKQRLKDDTRKSILDAAMRIGKEEGWQALSMRKIADIIEYTPPVIYEYFANKEALMLELTKQGYRMLAKDTEAAMNRHTLPEKQLEDMWLAYWNFAFAQKELYQLMFGIEINCCIWDNSVPEAEIPANMIWDVIGKLTGLENPPEDLICKRYYTFWSVVHGLISINLVRQGVPDGINEEVLKDAIAGIIRTIKP</sequence>
<dbReference type="InterPro" id="IPR050624">
    <property type="entry name" value="HTH-type_Tx_Regulator"/>
</dbReference>
<feature type="DNA-binding region" description="H-T-H motif" evidence="4">
    <location>
        <begin position="35"/>
        <end position="54"/>
    </location>
</feature>
<dbReference type="Pfam" id="PF13305">
    <property type="entry name" value="TetR_C_33"/>
    <property type="match status" value="1"/>
</dbReference>
<evidence type="ECO:0000256" key="2">
    <source>
        <dbReference type="ARBA" id="ARBA00023125"/>
    </source>
</evidence>
<evidence type="ECO:0000256" key="3">
    <source>
        <dbReference type="ARBA" id="ARBA00023163"/>
    </source>
</evidence>
<dbReference type="SUPFAM" id="SSF46689">
    <property type="entry name" value="Homeodomain-like"/>
    <property type="match status" value="1"/>
</dbReference>